<organism evidence="2 3">
    <name type="scientific">Nicrophorus vespilloides</name>
    <name type="common">Boreal carrion beetle</name>
    <dbReference type="NCBI Taxonomy" id="110193"/>
    <lineage>
        <taxon>Eukaryota</taxon>
        <taxon>Metazoa</taxon>
        <taxon>Ecdysozoa</taxon>
        <taxon>Arthropoda</taxon>
        <taxon>Hexapoda</taxon>
        <taxon>Insecta</taxon>
        <taxon>Pterygota</taxon>
        <taxon>Neoptera</taxon>
        <taxon>Endopterygota</taxon>
        <taxon>Coleoptera</taxon>
        <taxon>Polyphaga</taxon>
        <taxon>Staphyliniformia</taxon>
        <taxon>Silphidae</taxon>
        <taxon>Nicrophorinae</taxon>
        <taxon>Nicrophorus</taxon>
    </lineage>
</organism>
<dbReference type="Pfam" id="PF17751">
    <property type="entry name" value="SKICH"/>
    <property type="match status" value="1"/>
</dbReference>
<dbReference type="Gene3D" id="2.60.40.2840">
    <property type="match status" value="1"/>
</dbReference>
<evidence type="ECO:0000313" key="3">
    <source>
        <dbReference type="RefSeq" id="XP_017782672.1"/>
    </source>
</evidence>
<dbReference type="RefSeq" id="XP_017782672.1">
    <property type="nucleotide sequence ID" value="XM_017927183.1"/>
</dbReference>
<proteinExistence type="predicted"/>
<evidence type="ECO:0000313" key="2">
    <source>
        <dbReference type="Proteomes" id="UP000695000"/>
    </source>
</evidence>
<sequence length="160" mass="18552">MQSICEILKPETAGWLYFKVTFVDLEDKLENNKDLICKYKSPNDYKTTCGDRIVLYESDSRSVMDYILFEWAPIGDTQTVIFKKECLPKNKQGYFHFCYLSRENEILGVSNSFRFVDAEHHRFGVCSNHNDLRTGHNRGGLCLPESMAGFRRSIQNRSSS</sequence>
<dbReference type="GeneID" id="108567007"/>
<evidence type="ECO:0000259" key="1">
    <source>
        <dbReference type="Pfam" id="PF17751"/>
    </source>
</evidence>
<accession>A0ABM1N772</accession>
<protein>
    <submittedName>
        <fullName evidence="3">Uncharacterized protein LOC108567007</fullName>
    </submittedName>
</protein>
<dbReference type="InterPro" id="IPR041611">
    <property type="entry name" value="SKICH"/>
</dbReference>
<reference evidence="3" key="1">
    <citation type="submission" date="2025-08" db="UniProtKB">
        <authorList>
            <consortium name="RefSeq"/>
        </authorList>
    </citation>
    <scope>IDENTIFICATION</scope>
    <source>
        <tissue evidence="3">Whole Larva</tissue>
    </source>
</reference>
<keyword evidence="2" id="KW-1185">Reference proteome</keyword>
<gene>
    <name evidence="3" type="primary">LOC108567007</name>
</gene>
<feature type="domain" description="SKICH" evidence="1">
    <location>
        <begin position="20"/>
        <end position="115"/>
    </location>
</feature>
<dbReference type="Proteomes" id="UP000695000">
    <property type="component" value="Unplaced"/>
</dbReference>
<name>A0ABM1N772_NICVS</name>